<evidence type="ECO:0000313" key="13">
    <source>
        <dbReference type="EMBL" id="WIM70095.1"/>
    </source>
</evidence>
<dbReference type="InterPro" id="IPR003730">
    <property type="entry name" value="Cu_polyphenol_OxRdtase"/>
</dbReference>
<sequence>MSQSAPPVTTRPVRMVFTTRAGGASSSPYDSFNLGDHVGDDPADVAANRARLADTVGLAPAEIVWMEQVHSNTVTVVDRPQSGPVETTDALVTTTPGLALAVLVADCVPVLLADHTAGVVAAAHAGRMGARNGIITRTVERMVELGATPAGIQVLLGPAASGRHYEVPAAMAADVEKHLPGSRTRTTQGTWGIDVRAGLIRQLMGLGVTAIEADPRCTIEDEDFFSYRREGTTGRQAGLVWLTGARR</sequence>
<dbReference type="Gene3D" id="3.60.140.10">
    <property type="entry name" value="CNF1/YfiH-like putative cysteine hydrolases"/>
    <property type="match status" value="1"/>
</dbReference>
<reference evidence="13 14" key="1">
    <citation type="submission" date="2023-05" db="EMBL/GenBank/DDBJ databases">
        <title>Corynebacterium suedekumii sp. nov. and Corynebacterium breve sp. nov. isolated from raw cow's milk.</title>
        <authorList>
            <person name="Baer M.K."/>
            <person name="Mehl L."/>
            <person name="Hellmuth R."/>
            <person name="Marke G."/>
            <person name="Lipski A."/>
        </authorList>
    </citation>
    <scope>NUCLEOTIDE SEQUENCE [LARGE SCALE GENOMIC DNA]</scope>
    <source>
        <strain evidence="13 14">LM112</strain>
    </source>
</reference>
<evidence type="ECO:0000256" key="9">
    <source>
        <dbReference type="ARBA" id="ARBA00047989"/>
    </source>
</evidence>
<evidence type="ECO:0000256" key="4">
    <source>
        <dbReference type="ARBA" id="ARBA00022679"/>
    </source>
</evidence>
<organism evidence="13 14">
    <name type="scientific">Corynebacterium suedekumii</name>
    <dbReference type="NCBI Taxonomy" id="3049801"/>
    <lineage>
        <taxon>Bacteria</taxon>
        <taxon>Bacillati</taxon>
        <taxon>Actinomycetota</taxon>
        <taxon>Actinomycetes</taxon>
        <taxon>Mycobacteriales</taxon>
        <taxon>Corynebacteriaceae</taxon>
        <taxon>Corynebacterium</taxon>
    </lineage>
</organism>
<dbReference type="Pfam" id="PF02578">
    <property type="entry name" value="Cu-oxidase_4"/>
    <property type="match status" value="1"/>
</dbReference>
<comment type="similarity">
    <text evidence="3 12">Belongs to the purine nucleoside phosphorylase YfiH/LACC1 family.</text>
</comment>
<evidence type="ECO:0000256" key="1">
    <source>
        <dbReference type="ARBA" id="ARBA00000553"/>
    </source>
</evidence>
<protein>
    <recommendedName>
        <fullName evidence="12">Purine nucleoside phosphorylase</fullName>
    </recommendedName>
</protein>
<dbReference type="CDD" id="cd16833">
    <property type="entry name" value="YfiH"/>
    <property type="match status" value="1"/>
</dbReference>
<evidence type="ECO:0000256" key="12">
    <source>
        <dbReference type="RuleBase" id="RU361274"/>
    </source>
</evidence>
<evidence type="ECO:0000256" key="8">
    <source>
        <dbReference type="ARBA" id="ARBA00023008"/>
    </source>
</evidence>
<keyword evidence="4" id="KW-0808">Transferase</keyword>
<dbReference type="EMBL" id="CP126970">
    <property type="protein sequence ID" value="WIM70095.1"/>
    <property type="molecule type" value="Genomic_DNA"/>
</dbReference>
<evidence type="ECO:0000256" key="2">
    <source>
        <dbReference type="ARBA" id="ARBA00003215"/>
    </source>
</evidence>
<evidence type="ECO:0000256" key="7">
    <source>
        <dbReference type="ARBA" id="ARBA00022833"/>
    </source>
</evidence>
<comment type="catalytic activity">
    <reaction evidence="9">
        <text>adenosine + H2O + H(+) = inosine + NH4(+)</text>
        <dbReference type="Rhea" id="RHEA:24408"/>
        <dbReference type="ChEBI" id="CHEBI:15377"/>
        <dbReference type="ChEBI" id="CHEBI:15378"/>
        <dbReference type="ChEBI" id="CHEBI:16335"/>
        <dbReference type="ChEBI" id="CHEBI:17596"/>
        <dbReference type="ChEBI" id="CHEBI:28938"/>
        <dbReference type="EC" id="3.5.4.4"/>
    </reaction>
    <physiologicalReaction direction="left-to-right" evidence="9">
        <dbReference type="Rhea" id="RHEA:24409"/>
    </physiologicalReaction>
</comment>
<dbReference type="NCBIfam" id="TIGR00726">
    <property type="entry name" value="peptidoglycan editing factor PgeF"/>
    <property type="match status" value="1"/>
</dbReference>
<evidence type="ECO:0000256" key="11">
    <source>
        <dbReference type="ARBA" id="ARBA00049893"/>
    </source>
</evidence>
<evidence type="ECO:0000256" key="5">
    <source>
        <dbReference type="ARBA" id="ARBA00022723"/>
    </source>
</evidence>
<dbReference type="SUPFAM" id="SSF64438">
    <property type="entry name" value="CNF1/YfiH-like putative cysteine hydrolases"/>
    <property type="match status" value="1"/>
</dbReference>
<gene>
    <name evidence="13" type="primary">pgeF</name>
    <name evidence="13" type="ORF">QP029_13060</name>
</gene>
<evidence type="ECO:0000313" key="14">
    <source>
        <dbReference type="Proteomes" id="UP001238805"/>
    </source>
</evidence>
<proteinExistence type="inferred from homology"/>
<dbReference type="PANTHER" id="PTHR30616">
    <property type="entry name" value="UNCHARACTERIZED PROTEIN YFIH"/>
    <property type="match status" value="1"/>
</dbReference>
<evidence type="ECO:0000256" key="3">
    <source>
        <dbReference type="ARBA" id="ARBA00007353"/>
    </source>
</evidence>
<keyword evidence="14" id="KW-1185">Reference proteome</keyword>
<keyword evidence="8" id="KW-0186">Copper</keyword>
<comment type="catalytic activity">
    <reaction evidence="10">
        <text>adenosine + phosphate = alpha-D-ribose 1-phosphate + adenine</text>
        <dbReference type="Rhea" id="RHEA:27642"/>
        <dbReference type="ChEBI" id="CHEBI:16335"/>
        <dbReference type="ChEBI" id="CHEBI:16708"/>
        <dbReference type="ChEBI" id="CHEBI:43474"/>
        <dbReference type="ChEBI" id="CHEBI:57720"/>
        <dbReference type="EC" id="2.4.2.1"/>
    </reaction>
    <physiologicalReaction direction="left-to-right" evidence="10">
        <dbReference type="Rhea" id="RHEA:27643"/>
    </physiologicalReaction>
</comment>
<keyword evidence="6" id="KW-0378">Hydrolase</keyword>
<comment type="catalytic activity">
    <reaction evidence="1">
        <text>inosine + phosphate = alpha-D-ribose 1-phosphate + hypoxanthine</text>
        <dbReference type="Rhea" id="RHEA:27646"/>
        <dbReference type="ChEBI" id="CHEBI:17368"/>
        <dbReference type="ChEBI" id="CHEBI:17596"/>
        <dbReference type="ChEBI" id="CHEBI:43474"/>
        <dbReference type="ChEBI" id="CHEBI:57720"/>
        <dbReference type="EC" id="2.4.2.1"/>
    </reaction>
    <physiologicalReaction direction="left-to-right" evidence="1">
        <dbReference type="Rhea" id="RHEA:27647"/>
    </physiologicalReaction>
</comment>
<accession>A0ABY8VKD0</accession>
<comment type="catalytic activity">
    <reaction evidence="11">
        <text>S-methyl-5'-thioadenosine + phosphate = 5-(methylsulfanyl)-alpha-D-ribose 1-phosphate + adenine</text>
        <dbReference type="Rhea" id="RHEA:11852"/>
        <dbReference type="ChEBI" id="CHEBI:16708"/>
        <dbReference type="ChEBI" id="CHEBI:17509"/>
        <dbReference type="ChEBI" id="CHEBI:43474"/>
        <dbReference type="ChEBI" id="CHEBI:58533"/>
        <dbReference type="EC" id="2.4.2.28"/>
    </reaction>
    <physiologicalReaction direction="left-to-right" evidence="11">
        <dbReference type="Rhea" id="RHEA:11853"/>
    </physiologicalReaction>
</comment>
<dbReference type="InterPro" id="IPR038371">
    <property type="entry name" value="Cu_polyphenol_OxRdtase_sf"/>
</dbReference>
<keyword evidence="7" id="KW-0862">Zinc</keyword>
<comment type="function">
    <text evidence="2">Purine nucleoside enzyme that catalyzes the phosphorolysis of adenosine and inosine nucleosides, yielding D-ribose 1-phosphate and the respective free bases, adenine and hypoxanthine. Also catalyzes the phosphorolysis of S-methyl-5'-thioadenosine into adenine and S-methyl-5-thio-alpha-D-ribose 1-phosphate. Also has adenosine deaminase activity.</text>
</comment>
<evidence type="ECO:0000256" key="10">
    <source>
        <dbReference type="ARBA" id="ARBA00048968"/>
    </source>
</evidence>
<evidence type="ECO:0000256" key="6">
    <source>
        <dbReference type="ARBA" id="ARBA00022801"/>
    </source>
</evidence>
<dbReference type="Proteomes" id="UP001238805">
    <property type="component" value="Chromosome"/>
</dbReference>
<dbReference type="InterPro" id="IPR011324">
    <property type="entry name" value="Cytotoxic_necrot_fac-like_cat"/>
</dbReference>
<dbReference type="PANTHER" id="PTHR30616:SF2">
    <property type="entry name" value="PURINE NUCLEOSIDE PHOSPHORYLASE LACC1"/>
    <property type="match status" value="1"/>
</dbReference>
<keyword evidence="5" id="KW-0479">Metal-binding</keyword>
<name>A0ABY8VKD0_9CORY</name>
<dbReference type="RefSeq" id="WP_284874688.1">
    <property type="nucleotide sequence ID" value="NZ_CP126970.1"/>
</dbReference>